<gene>
    <name evidence="4" type="ORF">HHL11_06235</name>
</gene>
<dbReference type="PANTHER" id="PTHR34069">
    <property type="entry name" value="3-OXOACYL-[ACYL-CARRIER-PROTEIN] SYNTHASE 3"/>
    <property type="match status" value="1"/>
</dbReference>
<dbReference type="Gene3D" id="3.40.47.10">
    <property type="match status" value="2"/>
</dbReference>
<comment type="caution">
    <text evidence="4">The sequence shown here is derived from an EMBL/GenBank/DDBJ whole genome shotgun (WGS) entry which is preliminary data.</text>
</comment>
<proteinExistence type="predicted"/>
<evidence type="ECO:0000256" key="1">
    <source>
        <dbReference type="ARBA" id="ARBA00022679"/>
    </source>
</evidence>
<evidence type="ECO:0000313" key="4">
    <source>
        <dbReference type="EMBL" id="NML43342.1"/>
    </source>
</evidence>
<dbReference type="CDD" id="cd00827">
    <property type="entry name" value="init_cond_enzymes"/>
    <property type="match status" value="1"/>
</dbReference>
<keyword evidence="2" id="KW-0012">Acyltransferase</keyword>
<dbReference type="SUPFAM" id="SSF53901">
    <property type="entry name" value="Thiolase-like"/>
    <property type="match status" value="2"/>
</dbReference>
<keyword evidence="1" id="KW-0808">Transferase</keyword>
<dbReference type="AlphaFoldDB" id="A0A848H138"/>
<evidence type="ECO:0000259" key="3">
    <source>
        <dbReference type="Pfam" id="PF08541"/>
    </source>
</evidence>
<dbReference type="InterPro" id="IPR016039">
    <property type="entry name" value="Thiolase-like"/>
</dbReference>
<reference evidence="4 5" key="1">
    <citation type="submission" date="2020-04" db="EMBL/GenBank/DDBJ databases">
        <title>Ramlibacter sp. G-1-2-2 isolated from soil.</title>
        <authorList>
            <person name="Dahal R.H."/>
        </authorList>
    </citation>
    <scope>NUCLEOTIDE SEQUENCE [LARGE SCALE GENOMIC DNA]</scope>
    <source>
        <strain evidence="4 5">G-1-2-2</strain>
    </source>
</reference>
<evidence type="ECO:0000313" key="5">
    <source>
        <dbReference type="Proteomes" id="UP000541185"/>
    </source>
</evidence>
<dbReference type="EMBL" id="JABBFX010000001">
    <property type="protein sequence ID" value="NML43342.1"/>
    <property type="molecule type" value="Genomic_DNA"/>
</dbReference>
<dbReference type="Proteomes" id="UP000541185">
    <property type="component" value="Unassembled WGS sequence"/>
</dbReference>
<dbReference type="GO" id="GO:0044550">
    <property type="term" value="P:secondary metabolite biosynthetic process"/>
    <property type="evidence" value="ECO:0007669"/>
    <property type="project" value="TreeGrafter"/>
</dbReference>
<name>A0A848H138_9BURK</name>
<protein>
    <recommendedName>
        <fullName evidence="3">Beta-ketoacyl-[acyl-carrier-protein] synthase III C-terminal domain-containing protein</fullName>
    </recommendedName>
</protein>
<keyword evidence="5" id="KW-1185">Reference proteome</keyword>
<dbReference type="RefSeq" id="WP_169417555.1">
    <property type="nucleotide sequence ID" value="NZ_JABBFX010000001.1"/>
</dbReference>
<dbReference type="GO" id="GO:0016746">
    <property type="term" value="F:acyltransferase activity"/>
    <property type="evidence" value="ECO:0007669"/>
    <property type="project" value="UniProtKB-KW"/>
</dbReference>
<accession>A0A848H138</accession>
<dbReference type="Pfam" id="PF08541">
    <property type="entry name" value="ACP_syn_III_C"/>
    <property type="match status" value="1"/>
</dbReference>
<dbReference type="PANTHER" id="PTHR34069:SF2">
    <property type="entry name" value="BETA-KETOACYL-[ACYL-CARRIER-PROTEIN] SYNTHASE III"/>
    <property type="match status" value="1"/>
</dbReference>
<dbReference type="SUPFAM" id="SSF50249">
    <property type="entry name" value="Nucleic acid-binding proteins"/>
    <property type="match status" value="1"/>
</dbReference>
<evidence type="ECO:0000256" key="2">
    <source>
        <dbReference type="ARBA" id="ARBA00023315"/>
    </source>
</evidence>
<dbReference type="InterPro" id="IPR013747">
    <property type="entry name" value="ACP_syn_III_C"/>
</dbReference>
<sequence>MASKDAPGITGFGGYVPRLRMERTAIAAAHKWMAPSLRSLAKGRRAFCSWDEDSVTMAVEAARDALDGRATSGFTNLLFASTTMPFADLQNSALVRAALDLPQDVRSADIGQSQRAGTAALLQALASGQAGDTLVLASDKPRGKPASTQEMTFGAGAAAFRIGRDNVLATLEGSASSSTVFVDHFRSADNKYDYFWEERWIRDEGYLKLVPPVAAAALKAAGVTAGEIQHFVMASPFRGVVAALAKKLGLPEGSLADALDESCGYSGSAHALLMLANVLEKAKPGERILLVGFGQGCDALVLQATDAITAFKPRRGVSGALADAQPHDAYLRMLSFEDGIELEWGMRAERPVKTALTEQYRSREQISGFRAGRCRKCGTVQFPQLPYCVEPTCVAPREQFDQVGLADVPCQVLTHTADWLSYHPAPPLYVGFAQFDNGARLQMEMVDVGGAGVEVGTQLRMVYRIKDLDRSRGYPRYFWKATPVQA</sequence>
<feature type="domain" description="Beta-ketoacyl-[acyl-carrier-protein] synthase III C-terminal" evidence="3">
    <location>
        <begin position="218"/>
        <end position="297"/>
    </location>
</feature>
<dbReference type="InterPro" id="IPR012340">
    <property type="entry name" value="NA-bd_OB-fold"/>
</dbReference>
<organism evidence="4 5">
    <name type="scientific">Ramlibacter agri</name>
    <dbReference type="NCBI Taxonomy" id="2728837"/>
    <lineage>
        <taxon>Bacteria</taxon>
        <taxon>Pseudomonadati</taxon>
        <taxon>Pseudomonadota</taxon>
        <taxon>Betaproteobacteria</taxon>
        <taxon>Burkholderiales</taxon>
        <taxon>Comamonadaceae</taxon>
        <taxon>Ramlibacter</taxon>
    </lineage>
</organism>